<reference evidence="2" key="1">
    <citation type="journal article" date="2014" name="Int. J. Syst. Evol. Microbiol.">
        <title>Complete genome sequence of Corynebacterium casei LMG S-19264T (=DSM 44701T), isolated from a smear-ripened cheese.</title>
        <authorList>
            <consortium name="US DOE Joint Genome Institute (JGI-PGF)"/>
            <person name="Walter F."/>
            <person name="Albersmeier A."/>
            <person name="Kalinowski J."/>
            <person name="Ruckert C."/>
        </authorList>
    </citation>
    <scope>NUCLEOTIDE SEQUENCE</scope>
    <source>
        <strain evidence="2">NBRC 101628</strain>
    </source>
</reference>
<evidence type="ECO:0000313" key="2">
    <source>
        <dbReference type="EMBL" id="GLP95733.1"/>
    </source>
</evidence>
<feature type="signal peptide" evidence="1">
    <location>
        <begin position="1"/>
        <end position="22"/>
    </location>
</feature>
<dbReference type="Pfam" id="PF05960">
    <property type="entry name" value="DUF885"/>
    <property type="match status" value="1"/>
</dbReference>
<name>A0AA37RVB9_9GAMM</name>
<dbReference type="PANTHER" id="PTHR33361">
    <property type="entry name" value="GLR0591 PROTEIN"/>
    <property type="match status" value="1"/>
</dbReference>
<keyword evidence="3" id="KW-1185">Reference proteome</keyword>
<sequence length="605" mass="68731">MRLSLIAMACSALLVAAPAVHAEPPQDPSTQAAVVSASKHLNQLFMDYQEEMLQLNPIVATIRGDMRFNDQFGDWDSEENDKAQQALNTKYLNKIRAIDPKTLSGQDRVSYDIFLYDRETAEQNRKLGVAEIQGLMPLTQFGGWPMYLPQMSDGMLGQPFNTVEDYDNWIKRVSGFAPYVDRVIAKMRKGAEQGVVLPTILAEKLLPQVQAFVGLTPQKSPFWGPIKKLPDSFSKPDQARIIFEYEQQIKQGVIPAFERLATFIETEYMPKTRKSHGIDGIPKGKLVYQQAIKQFTTTDLSAEEIHQMGLKEADRLFEEMKKVKAKTGFKGDMKAFFEYLKTDPKFYYTKAEDLLQGYEDLRAVVDPKLDKIFNVEPKAPYIIKAVEPFREKSMAPAQYFRGSPDGKRPGVFYANTYDLKARPKWFMEALSLHEASPGHHFQVSLNQEAGNLPPFRRYGGYGAYVEGWGLYAEVLGLEMGMYTDPYQYFGMLYAQIWRANRLVVDTGLHAKGWTREQAIEFMQSNSPISDADVVAEVERYMAMPGQALGYMIGRMTLQEIRAKAEAKLGGKFDLREFHRQVLIDGAMPLTILEAKINRWVESQQG</sequence>
<accession>A0AA37RVB9</accession>
<gene>
    <name evidence="2" type="ORF">GCM10007895_10390</name>
</gene>
<keyword evidence="1" id="KW-0732">Signal</keyword>
<dbReference type="AlphaFoldDB" id="A0AA37RVB9"/>
<feature type="chain" id="PRO_5041446983" description="DUF885 domain-containing protein" evidence="1">
    <location>
        <begin position="23"/>
        <end position="605"/>
    </location>
</feature>
<evidence type="ECO:0008006" key="4">
    <source>
        <dbReference type="Google" id="ProtNLM"/>
    </source>
</evidence>
<dbReference type="RefSeq" id="WP_095505721.1">
    <property type="nucleotide sequence ID" value="NZ_BSNC01000003.1"/>
</dbReference>
<reference evidence="2" key="2">
    <citation type="submission" date="2023-01" db="EMBL/GenBank/DDBJ databases">
        <title>Draft genome sequence of Paraferrimonas sedimenticola strain NBRC 101628.</title>
        <authorList>
            <person name="Sun Q."/>
            <person name="Mori K."/>
        </authorList>
    </citation>
    <scope>NUCLEOTIDE SEQUENCE</scope>
    <source>
        <strain evidence="2">NBRC 101628</strain>
    </source>
</reference>
<evidence type="ECO:0000256" key="1">
    <source>
        <dbReference type="SAM" id="SignalP"/>
    </source>
</evidence>
<organism evidence="2 3">
    <name type="scientific">Paraferrimonas sedimenticola</name>
    <dbReference type="NCBI Taxonomy" id="375674"/>
    <lineage>
        <taxon>Bacteria</taxon>
        <taxon>Pseudomonadati</taxon>
        <taxon>Pseudomonadota</taxon>
        <taxon>Gammaproteobacteria</taxon>
        <taxon>Alteromonadales</taxon>
        <taxon>Ferrimonadaceae</taxon>
        <taxon>Paraferrimonas</taxon>
    </lineage>
</organism>
<evidence type="ECO:0000313" key="3">
    <source>
        <dbReference type="Proteomes" id="UP001161422"/>
    </source>
</evidence>
<dbReference type="PANTHER" id="PTHR33361:SF16">
    <property type="entry name" value="DUF885 DOMAIN-CONTAINING PROTEIN"/>
    <property type="match status" value="1"/>
</dbReference>
<dbReference type="EMBL" id="BSNC01000003">
    <property type="protein sequence ID" value="GLP95733.1"/>
    <property type="molecule type" value="Genomic_DNA"/>
</dbReference>
<dbReference type="InterPro" id="IPR010281">
    <property type="entry name" value="DUF885"/>
</dbReference>
<protein>
    <recommendedName>
        <fullName evidence="4">DUF885 domain-containing protein</fullName>
    </recommendedName>
</protein>
<proteinExistence type="predicted"/>
<dbReference type="Proteomes" id="UP001161422">
    <property type="component" value="Unassembled WGS sequence"/>
</dbReference>
<comment type="caution">
    <text evidence="2">The sequence shown here is derived from an EMBL/GenBank/DDBJ whole genome shotgun (WGS) entry which is preliminary data.</text>
</comment>